<evidence type="ECO:0000256" key="1">
    <source>
        <dbReference type="ARBA" id="ARBA00004236"/>
    </source>
</evidence>
<sequence length="228" mass="26865">MISIIIPVFNEEQRIQNMLHYLKQITRGFINEIIVIDGGSTDGTVSILEADKDIILISSPKGRARQMNAGAKIAKSETLYFLHADSYPPENFDQLIIDSIKNGYGAGCFMLRFDNGHWWLRLMGRLTVINHRYCRGGDQSLFVSRKLFWELGGYDEKFIVYEDNDLIKRLYVHSRFKVIRKRLVTSARLYEKIGVWNLQLIYIRIYWKKWQGSKPEELYQYYKHKISL</sequence>
<proteinExistence type="predicted"/>
<evidence type="ECO:0000313" key="7">
    <source>
        <dbReference type="EMBL" id="MCG2462692.1"/>
    </source>
</evidence>
<dbReference type="Pfam" id="PF00535">
    <property type="entry name" value="Glycos_transf_2"/>
    <property type="match status" value="1"/>
</dbReference>
<keyword evidence="8" id="KW-1185">Reference proteome</keyword>
<feature type="domain" description="Glycosyltransferase 2-like" evidence="6">
    <location>
        <begin position="3"/>
        <end position="122"/>
    </location>
</feature>
<dbReference type="RefSeq" id="WP_317903826.1">
    <property type="nucleotide sequence ID" value="NZ_JAIRBC010000040.1"/>
</dbReference>
<dbReference type="EMBL" id="JAIRBC010000040">
    <property type="protein sequence ID" value="MCG2462692.1"/>
    <property type="molecule type" value="Genomic_DNA"/>
</dbReference>
<protein>
    <submittedName>
        <fullName evidence="7">TIGR04283 family arsenosugar biosynthesis glycosyltransferase</fullName>
    </submittedName>
</protein>
<evidence type="ECO:0000313" key="8">
    <source>
        <dbReference type="Proteomes" id="UP001200642"/>
    </source>
</evidence>
<dbReference type="PANTHER" id="PTHR43646">
    <property type="entry name" value="GLYCOSYLTRANSFERASE"/>
    <property type="match status" value="1"/>
</dbReference>
<name>A0AAE3JUS5_9FLAO</name>
<dbReference type="PANTHER" id="PTHR43646:SF2">
    <property type="entry name" value="GLYCOSYLTRANSFERASE 2-LIKE DOMAIN-CONTAINING PROTEIN"/>
    <property type="match status" value="1"/>
</dbReference>
<dbReference type="InterPro" id="IPR001173">
    <property type="entry name" value="Glyco_trans_2-like"/>
</dbReference>
<evidence type="ECO:0000256" key="2">
    <source>
        <dbReference type="ARBA" id="ARBA00022475"/>
    </source>
</evidence>
<keyword evidence="4" id="KW-0808">Transferase</keyword>
<dbReference type="CDD" id="cd02522">
    <property type="entry name" value="GT_2_like_a"/>
    <property type="match status" value="1"/>
</dbReference>
<evidence type="ECO:0000259" key="6">
    <source>
        <dbReference type="Pfam" id="PF00535"/>
    </source>
</evidence>
<dbReference type="Gene3D" id="3.90.550.10">
    <property type="entry name" value="Spore Coat Polysaccharide Biosynthesis Protein SpsA, Chain A"/>
    <property type="match status" value="1"/>
</dbReference>
<organism evidence="7 8">
    <name type="scientific">Cerina litoralis</name>
    <dbReference type="NCBI Taxonomy" id="2874477"/>
    <lineage>
        <taxon>Bacteria</taxon>
        <taxon>Pseudomonadati</taxon>
        <taxon>Bacteroidota</taxon>
        <taxon>Flavobacteriia</taxon>
        <taxon>Flavobacteriales</taxon>
        <taxon>Flavobacteriaceae</taxon>
        <taxon>Cerina</taxon>
    </lineage>
</organism>
<comment type="caution">
    <text evidence="7">The sequence shown here is derived from an EMBL/GenBank/DDBJ whole genome shotgun (WGS) entry which is preliminary data.</text>
</comment>
<keyword evidence="5" id="KW-0472">Membrane</keyword>
<accession>A0AAE3JUS5</accession>
<gene>
    <name evidence="7" type="ORF">K8352_18160</name>
</gene>
<keyword evidence="2" id="KW-1003">Cell membrane</keyword>
<dbReference type="Proteomes" id="UP001200642">
    <property type="component" value="Unassembled WGS sequence"/>
</dbReference>
<evidence type="ECO:0000256" key="4">
    <source>
        <dbReference type="ARBA" id="ARBA00022679"/>
    </source>
</evidence>
<dbReference type="AlphaFoldDB" id="A0AAE3JUS5"/>
<keyword evidence="3" id="KW-0328">Glycosyltransferase</keyword>
<dbReference type="InterPro" id="IPR029044">
    <property type="entry name" value="Nucleotide-diphossugar_trans"/>
</dbReference>
<dbReference type="GO" id="GO:0005886">
    <property type="term" value="C:plasma membrane"/>
    <property type="evidence" value="ECO:0007669"/>
    <property type="project" value="UniProtKB-SubCell"/>
</dbReference>
<reference evidence="7" key="1">
    <citation type="submission" date="2023-02" db="EMBL/GenBank/DDBJ databases">
        <title>Genome of Flavobacteriaceae gen. nov. sp. strain F89.</title>
        <authorList>
            <person name="Wang Y."/>
        </authorList>
    </citation>
    <scope>NUCLEOTIDE SEQUENCE</scope>
    <source>
        <strain evidence="7">F89</strain>
    </source>
</reference>
<dbReference type="GO" id="GO:0016757">
    <property type="term" value="F:glycosyltransferase activity"/>
    <property type="evidence" value="ECO:0007669"/>
    <property type="project" value="UniProtKB-KW"/>
</dbReference>
<dbReference type="InterPro" id="IPR026461">
    <property type="entry name" value="Trfase_2_rSAM/seldom_assoc"/>
</dbReference>
<dbReference type="NCBIfam" id="TIGR04283">
    <property type="entry name" value="glyco_like_mftF"/>
    <property type="match status" value="1"/>
</dbReference>
<evidence type="ECO:0000256" key="5">
    <source>
        <dbReference type="ARBA" id="ARBA00023136"/>
    </source>
</evidence>
<dbReference type="SUPFAM" id="SSF53448">
    <property type="entry name" value="Nucleotide-diphospho-sugar transferases"/>
    <property type="match status" value="1"/>
</dbReference>
<comment type="subcellular location">
    <subcellularLocation>
        <location evidence="1">Cell membrane</location>
    </subcellularLocation>
</comment>
<evidence type="ECO:0000256" key="3">
    <source>
        <dbReference type="ARBA" id="ARBA00022676"/>
    </source>
</evidence>